<feature type="region of interest" description="Disordered" evidence="5">
    <location>
        <begin position="264"/>
        <end position="319"/>
    </location>
</feature>
<dbReference type="Proteomes" id="UP001498771">
    <property type="component" value="Unassembled WGS sequence"/>
</dbReference>
<dbReference type="InterPro" id="IPR050911">
    <property type="entry name" value="DRAM/TMEM150_Autophagy_Mod"/>
</dbReference>
<evidence type="ECO:0000256" key="2">
    <source>
        <dbReference type="ARBA" id="ARBA00022692"/>
    </source>
</evidence>
<proteinExistence type="predicted"/>
<accession>A0ABR1F1H1</accession>
<keyword evidence="2 6" id="KW-0812">Transmembrane</keyword>
<evidence type="ECO:0000256" key="5">
    <source>
        <dbReference type="SAM" id="MobiDB-lite"/>
    </source>
</evidence>
<gene>
    <name evidence="8" type="ORF">BZA70DRAFT_71188</name>
</gene>
<evidence type="ECO:0000313" key="9">
    <source>
        <dbReference type="Proteomes" id="UP001498771"/>
    </source>
</evidence>
<feature type="transmembrane region" description="Helical" evidence="6">
    <location>
        <begin position="143"/>
        <end position="164"/>
    </location>
</feature>
<dbReference type="PANTHER" id="PTHR21324:SF2">
    <property type="entry name" value="EG:22E5.9 PROTEIN"/>
    <property type="match status" value="1"/>
</dbReference>
<evidence type="ECO:0000256" key="6">
    <source>
        <dbReference type="SAM" id="Phobius"/>
    </source>
</evidence>
<dbReference type="Pfam" id="PF10277">
    <property type="entry name" value="Frag1"/>
    <property type="match status" value="1"/>
</dbReference>
<evidence type="ECO:0000313" key="8">
    <source>
        <dbReference type="EMBL" id="KAK7203642.1"/>
    </source>
</evidence>
<feature type="domain" description="CWH43-like N-terminal" evidence="7">
    <location>
        <begin position="22"/>
        <end position="238"/>
    </location>
</feature>
<evidence type="ECO:0000256" key="1">
    <source>
        <dbReference type="ARBA" id="ARBA00004127"/>
    </source>
</evidence>
<comment type="caution">
    <text evidence="8">The sequence shown here is derived from an EMBL/GenBank/DDBJ whole genome shotgun (WGS) entry which is preliminary data.</text>
</comment>
<comment type="subcellular location">
    <subcellularLocation>
        <location evidence="1">Endomembrane system</location>
        <topology evidence="1">Multi-pass membrane protein</topology>
    </subcellularLocation>
</comment>
<dbReference type="EMBL" id="JBBJBU010000011">
    <property type="protein sequence ID" value="KAK7203642.1"/>
    <property type="molecule type" value="Genomic_DNA"/>
</dbReference>
<evidence type="ECO:0000259" key="7">
    <source>
        <dbReference type="Pfam" id="PF10277"/>
    </source>
</evidence>
<feature type="transmembrane region" description="Helical" evidence="6">
    <location>
        <begin position="21"/>
        <end position="46"/>
    </location>
</feature>
<dbReference type="InterPro" id="IPR019402">
    <property type="entry name" value="CWH43_N"/>
</dbReference>
<dbReference type="PANTHER" id="PTHR21324">
    <property type="entry name" value="FASTING-INDUCIBLE INTEGRAL MEMBRANE PROTEIN TM6P1-RELATED"/>
    <property type="match status" value="1"/>
</dbReference>
<feature type="transmembrane region" description="Helical" evidence="6">
    <location>
        <begin position="185"/>
        <end position="204"/>
    </location>
</feature>
<dbReference type="GeneID" id="90040857"/>
<dbReference type="RefSeq" id="XP_064766675.1">
    <property type="nucleotide sequence ID" value="XM_064915345.1"/>
</dbReference>
<keyword evidence="3 6" id="KW-1133">Transmembrane helix</keyword>
<organism evidence="8 9">
    <name type="scientific">Myxozyma melibiosi</name>
    <dbReference type="NCBI Taxonomy" id="54550"/>
    <lineage>
        <taxon>Eukaryota</taxon>
        <taxon>Fungi</taxon>
        <taxon>Dikarya</taxon>
        <taxon>Ascomycota</taxon>
        <taxon>Saccharomycotina</taxon>
        <taxon>Lipomycetes</taxon>
        <taxon>Lipomycetales</taxon>
        <taxon>Lipomycetaceae</taxon>
        <taxon>Myxozyma</taxon>
    </lineage>
</organism>
<evidence type="ECO:0000256" key="4">
    <source>
        <dbReference type="ARBA" id="ARBA00023136"/>
    </source>
</evidence>
<name>A0ABR1F1H1_9ASCO</name>
<evidence type="ECO:0000256" key="3">
    <source>
        <dbReference type="ARBA" id="ARBA00022989"/>
    </source>
</evidence>
<reference evidence="8 9" key="1">
    <citation type="submission" date="2024-03" db="EMBL/GenBank/DDBJ databases">
        <title>Genome-scale model development and genomic sequencing of the oleaginous clade Lipomyces.</title>
        <authorList>
            <consortium name="Lawrence Berkeley National Laboratory"/>
            <person name="Czajka J.J."/>
            <person name="Han Y."/>
            <person name="Kim J."/>
            <person name="Mondo S.J."/>
            <person name="Hofstad B.A."/>
            <person name="Robles A."/>
            <person name="Haridas S."/>
            <person name="Riley R."/>
            <person name="LaButti K."/>
            <person name="Pangilinan J."/>
            <person name="Andreopoulos W."/>
            <person name="Lipzen A."/>
            <person name="Yan J."/>
            <person name="Wang M."/>
            <person name="Ng V."/>
            <person name="Grigoriev I.V."/>
            <person name="Spatafora J.W."/>
            <person name="Magnuson J.K."/>
            <person name="Baker S.E."/>
            <person name="Pomraning K.R."/>
        </authorList>
    </citation>
    <scope>NUCLEOTIDE SEQUENCE [LARGE SCALE GENOMIC DNA]</scope>
    <source>
        <strain evidence="8 9">Phaff 52-87</strain>
    </source>
</reference>
<sequence length="319" mass="35791">MFFEKDPDVRSHFPILRRFRHYWILPLISCCTWWGMLIAMMAIWAANGYGNHLYPSQESGTRMPYISDIGASGVKALFIACAATQGVFFVLSIAAERYLRHAHRLEPNRYRAEKILGGLAIFFAFGGEIGVIFLSIFDTYHHHSAHIINLCIFVVLLGISAICTSAEYTLLRKKYYEVHWLRFSYILKIVWFLVALGLAIAFAVLNGDSYDPDYGAYVEWTLSYWYGIYGIILFFDLLPASRKSQLREKSGGYMFGAAPGPAVADATEDPNALQDRTAATPRLDNGSSDDETRVGQAYLDEEAAYKPNPRTGGGLAANF</sequence>
<protein>
    <submittedName>
        <fullName evidence="8">Frag1/DRAM/Sfk1 family-domain-containing protein</fullName>
    </submittedName>
</protein>
<keyword evidence="9" id="KW-1185">Reference proteome</keyword>
<feature type="transmembrane region" description="Helical" evidence="6">
    <location>
        <begin position="76"/>
        <end position="95"/>
    </location>
</feature>
<feature type="transmembrane region" description="Helical" evidence="6">
    <location>
        <begin position="115"/>
        <end position="137"/>
    </location>
</feature>
<feature type="transmembrane region" description="Helical" evidence="6">
    <location>
        <begin position="224"/>
        <end position="240"/>
    </location>
</feature>
<keyword evidence="4 6" id="KW-0472">Membrane</keyword>